<protein>
    <submittedName>
        <fullName evidence="1">Uncharacterized protein</fullName>
    </submittedName>
</protein>
<organism evidence="1 2">
    <name type="scientific">Datura stramonium</name>
    <name type="common">Jimsonweed</name>
    <name type="synonym">Common thornapple</name>
    <dbReference type="NCBI Taxonomy" id="4076"/>
    <lineage>
        <taxon>Eukaryota</taxon>
        <taxon>Viridiplantae</taxon>
        <taxon>Streptophyta</taxon>
        <taxon>Embryophyta</taxon>
        <taxon>Tracheophyta</taxon>
        <taxon>Spermatophyta</taxon>
        <taxon>Magnoliopsida</taxon>
        <taxon>eudicotyledons</taxon>
        <taxon>Gunneridae</taxon>
        <taxon>Pentapetalae</taxon>
        <taxon>asterids</taxon>
        <taxon>lamiids</taxon>
        <taxon>Solanales</taxon>
        <taxon>Solanaceae</taxon>
        <taxon>Solanoideae</taxon>
        <taxon>Datureae</taxon>
        <taxon>Datura</taxon>
    </lineage>
</organism>
<feature type="non-terminal residue" evidence="1">
    <location>
        <position position="54"/>
    </location>
</feature>
<keyword evidence="2" id="KW-1185">Reference proteome</keyword>
<accession>A0ABS8WX52</accession>
<name>A0ABS8WX52_DATST</name>
<proteinExistence type="predicted"/>
<gene>
    <name evidence="1" type="ORF">HAX54_008197</name>
</gene>
<feature type="non-terminal residue" evidence="1">
    <location>
        <position position="1"/>
    </location>
</feature>
<dbReference type="Proteomes" id="UP000823775">
    <property type="component" value="Unassembled WGS sequence"/>
</dbReference>
<dbReference type="EMBL" id="JACEIK010014200">
    <property type="protein sequence ID" value="MCE3216808.1"/>
    <property type="molecule type" value="Genomic_DNA"/>
</dbReference>
<evidence type="ECO:0000313" key="1">
    <source>
        <dbReference type="EMBL" id="MCE3216808.1"/>
    </source>
</evidence>
<reference evidence="1 2" key="1">
    <citation type="journal article" date="2021" name="BMC Genomics">
        <title>Datura genome reveals duplications of psychoactive alkaloid biosynthetic genes and high mutation rate following tissue culture.</title>
        <authorList>
            <person name="Rajewski A."/>
            <person name="Carter-House D."/>
            <person name="Stajich J."/>
            <person name="Litt A."/>
        </authorList>
    </citation>
    <scope>NUCLEOTIDE SEQUENCE [LARGE SCALE GENOMIC DNA]</scope>
    <source>
        <strain evidence="1">AR-01</strain>
    </source>
</reference>
<comment type="caution">
    <text evidence="1">The sequence shown here is derived from an EMBL/GenBank/DDBJ whole genome shotgun (WGS) entry which is preliminary data.</text>
</comment>
<evidence type="ECO:0000313" key="2">
    <source>
        <dbReference type="Proteomes" id="UP000823775"/>
    </source>
</evidence>
<sequence length="54" mass="5973">TTALAPRYISGFTDQDCRFADLSPVKNLLPQFSACNRRFLAVLWITSCGSPLLP</sequence>